<dbReference type="STRING" id="1408157.A0A1J7IJ71"/>
<sequence length="349" mass="38685">MVAISWGTIKSLVLFFGPLLLPKAIAYYRSVRAAPSQHGLAVRPLSPVVFRSLLALLLVSLVFLVKTLPILAPENIFRTTQSRLQIPVDVLFTRLSALRPLTAADTTLRSRFVNLESRLLYLQYGPDALSTCSFCTADEPRSYFFYALPSILAPHLFNLAILAFATSSTFAGREAASWRRAATLAAITLAAADVYLVSTNPYQSNARALRLDEIDFFFWSARARRYICLALLDGALGCVLYLSSTNRAFVVPPTPAERVESAIRILGAAKSKLNAVGIVKNTAIRDEELRTRTQAYWSHEGVVMRDVMEEREVVEGLNDALTHRIDIKSIERDAEMYAANVLLPRQASS</sequence>
<dbReference type="InParanoid" id="A0A1J7IJ71"/>
<proteinExistence type="predicted"/>
<keyword evidence="1" id="KW-0472">Membrane</keyword>
<feature type="transmembrane region" description="Helical" evidence="1">
    <location>
        <begin position="50"/>
        <end position="72"/>
    </location>
</feature>
<keyword evidence="3" id="KW-1185">Reference proteome</keyword>
<gene>
    <name evidence="2" type="ORF">CONLIGDRAFT_437811</name>
</gene>
<keyword evidence="1" id="KW-1133">Transmembrane helix</keyword>
<evidence type="ECO:0000313" key="3">
    <source>
        <dbReference type="Proteomes" id="UP000182658"/>
    </source>
</evidence>
<dbReference type="PANTHER" id="PTHR39470">
    <property type="entry name" value="CHROMOSOME 10, WHOLE GENOME SHOTGUN SEQUENCE"/>
    <property type="match status" value="1"/>
</dbReference>
<dbReference type="Proteomes" id="UP000182658">
    <property type="component" value="Unassembled WGS sequence"/>
</dbReference>
<reference evidence="2 3" key="1">
    <citation type="submission" date="2016-10" db="EMBL/GenBank/DDBJ databases">
        <title>Draft genome sequence of Coniochaeta ligniaria NRRL30616, a lignocellulolytic fungus for bioabatement of inhibitors in plant biomass hydrolysates.</title>
        <authorList>
            <consortium name="DOE Joint Genome Institute"/>
            <person name="Jimenez D.J."/>
            <person name="Hector R.E."/>
            <person name="Riley R."/>
            <person name="Sun H."/>
            <person name="Grigoriev I.V."/>
            <person name="Van Elsas J.D."/>
            <person name="Nichols N.N."/>
        </authorList>
    </citation>
    <scope>NUCLEOTIDE SEQUENCE [LARGE SCALE GENOMIC DNA]</scope>
    <source>
        <strain evidence="2 3">NRRL 30616</strain>
    </source>
</reference>
<feature type="transmembrane region" description="Helical" evidence="1">
    <location>
        <begin position="177"/>
        <end position="197"/>
    </location>
</feature>
<evidence type="ECO:0000313" key="2">
    <source>
        <dbReference type="EMBL" id="OIW27550.1"/>
    </source>
</evidence>
<organism evidence="2 3">
    <name type="scientific">Coniochaeta ligniaria NRRL 30616</name>
    <dbReference type="NCBI Taxonomy" id="1408157"/>
    <lineage>
        <taxon>Eukaryota</taxon>
        <taxon>Fungi</taxon>
        <taxon>Dikarya</taxon>
        <taxon>Ascomycota</taxon>
        <taxon>Pezizomycotina</taxon>
        <taxon>Sordariomycetes</taxon>
        <taxon>Sordariomycetidae</taxon>
        <taxon>Coniochaetales</taxon>
        <taxon>Coniochaetaceae</taxon>
        <taxon>Coniochaeta</taxon>
    </lineage>
</organism>
<name>A0A1J7IJ71_9PEZI</name>
<feature type="transmembrane region" description="Helical" evidence="1">
    <location>
        <begin position="143"/>
        <end position="165"/>
    </location>
</feature>
<dbReference type="AlphaFoldDB" id="A0A1J7IJ71"/>
<evidence type="ECO:0000256" key="1">
    <source>
        <dbReference type="SAM" id="Phobius"/>
    </source>
</evidence>
<keyword evidence="1" id="KW-0812">Transmembrane</keyword>
<protein>
    <recommendedName>
        <fullName evidence="4">Chorismate synthase protein</fullName>
    </recommendedName>
</protein>
<evidence type="ECO:0008006" key="4">
    <source>
        <dbReference type="Google" id="ProtNLM"/>
    </source>
</evidence>
<dbReference type="OrthoDB" id="4218123at2759"/>
<dbReference type="PANTHER" id="PTHR39470:SF1">
    <property type="entry name" value="CHORISMATE SYNTHASE PROTEIN"/>
    <property type="match status" value="1"/>
</dbReference>
<dbReference type="EMBL" id="KV875099">
    <property type="protein sequence ID" value="OIW27550.1"/>
    <property type="molecule type" value="Genomic_DNA"/>
</dbReference>
<accession>A0A1J7IJ71</accession>